<dbReference type="SUPFAM" id="SSF54909">
    <property type="entry name" value="Dimeric alpha+beta barrel"/>
    <property type="match status" value="2"/>
</dbReference>
<dbReference type="Pfam" id="PF07876">
    <property type="entry name" value="Dabb"/>
    <property type="match status" value="2"/>
</dbReference>
<comment type="caution">
    <text evidence="3">The sequence shown here is derived from an EMBL/GenBank/DDBJ whole genome shotgun (WGS) entry which is preliminary data.</text>
</comment>
<dbReference type="InterPro" id="IPR044662">
    <property type="entry name" value="HS1/DABB1-like"/>
</dbReference>
<feature type="domain" description="Stress-response A/B barrel" evidence="2">
    <location>
        <begin position="4"/>
        <end position="97"/>
    </location>
</feature>
<keyword evidence="4" id="KW-1185">Reference proteome</keyword>
<dbReference type="SMART" id="SM00886">
    <property type="entry name" value="Dabb"/>
    <property type="match status" value="2"/>
</dbReference>
<dbReference type="PANTHER" id="PTHR33178:SF3">
    <property type="entry name" value="STRESS-RESPONSE A_B BARREL DOMAIN-CONTAINING PROTEIN UP3"/>
    <property type="match status" value="1"/>
</dbReference>
<protein>
    <recommendedName>
        <fullName evidence="2">Stress-response A/B barrel domain-containing protein</fullName>
    </recommendedName>
</protein>
<dbReference type="Gene3D" id="3.30.70.100">
    <property type="match status" value="2"/>
</dbReference>
<evidence type="ECO:0000313" key="4">
    <source>
        <dbReference type="Proteomes" id="UP001472677"/>
    </source>
</evidence>
<dbReference type="Proteomes" id="UP001472677">
    <property type="component" value="Unassembled WGS sequence"/>
</dbReference>
<accession>A0ABR2DZJ2</accession>
<feature type="domain" description="Stress-response A/B barrel" evidence="2">
    <location>
        <begin position="113"/>
        <end position="204"/>
    </location>
</feature>
<sequence length="207" mass="22599">MSIIEHVVLFKIKDETEQGKVNVLLNNINGLASLESVLYLTAGAVIRTKSPISNFTHMLHGRYKSKEDLNAYTVHPDHQHLVKENAPIFDDIMAIDWVADNDPTPLSLLPGSAIKLTVFKLKDNVPKEVQAEILGEIKGISGSGVQQMTCGEVFSARAKGFSLASLAVFPGLKEMEATVGKEQHVNPQKQKVEGNLDGVIVVDYVVP</sequence>
<organism evidence="3 4">
    <name type="scientific">Hibiscus sabdariffa</name>
    <name type="common">roselle</name>
    <dbReference type="NCBI Taxonomy" id="183260"/>
    <lineage>
        <taxon>Eukaryota</taxon>
        <taxon>Viridiplantae</taxon>
        <taxon>Streptophyta</taxon>
        <taxon>Embryophyta</taxon>
        <taxon>Tracheophyta</taxon>
        <taxon>Spermatophyta</taxon>
        <taxon>Magnoliopsida</taxon>
        <taxon>eudicotyledons</taxon>
        <taxon>Gunneridae</taxon>
        <taxon>Pentapetalae</taxon>
        <taxon>rosids</taxon>
        <taxon>malvids</taxon>
        <taxon>Malvales</taxon>
        <taxon>Malvaceae</taxon>
        <taxon>Malvoideae</taxon>
        <taxon>Hibiscus</taxon>
    </lineage>
</organism>
<gene>
    <name evidence="3" type="ORF">V6N12_039049</name>
</gene>
<proteinExistence type="predicted"/>
<dbReference type="EMBL" id="JBBPBM010000020">
    <property type="protein sequence ID" value="KAK8550335.1"/>
    <property type="molecule type" value="Genomic_DNA"/>
</dbReference>
<dbReference type="InterPro" id="IPR013097">
    <property type="entry name" value="Dabb"/>
</dbReference>
<evidence type="ECO:0000256" key="1">
    <source>
        <dbReference type="ARBA" id="ARBA00011738"/>
    </source>
</evidence>
<name>A0ABR2DZJ2_9ROSI</name>
<evidence type="ECO:0000313" key="3">
    <source>
        <dbReference type="EMBL" id="KAK8550335.1"/>
    </source>
</evidence>
<comment type="subunit">
    <text evidence="1">Homodimer.</text>
</comment>
<dbReference type="InterPro" id="IPR011008">
    <property type="entry name" value="Dimeric_a/b-barrel"/>
</dbReference>
<reference evidence="3 4" key="1">
    <citation type="journal article" date="2024" name="G3 (Bethesda)">
        <title>Genome assembly of Hibiscus sabdariffa L. provides insights into metabolisms of medicinal natural products.</title>
        <authorList>
            <person name="Kim T."/>
        </authorList>
    </citation>
    <scope>NUCLEOTIDE SEQUENCE [LARGE SCALE GENOMIC DNA]</scope>
    <source>
        <strain evidence="3">TK-2024</strain>
        <tissue evidence="3">Old leaves</tissue>
    </source>
</reference>
<dbReference type="PROSITE" id="PS51502">
    <property type="entry name" value="S_R_A_B_BARREL"/>
    <property type="match status" value="2"/>
</dbReference>
<dbReference type="PANTHER" id="PTHR33178">
    <property type="match status" value="1"/>
</dbReference>
<evidence type="ECO:0000259" key="2">
    <source>
        <dbReference type="PROSITE" id="PS51502"/>
    </source>
</evidence>